<protein>
    <recommendedName>
        <fullName evidence="2 5">Methionyl-tRNA formyltransferase</fullName>
        <ecNumber evidence="2 5">2.1.2.9</ecNumber>
    </recommendedName>
</protein>
<dbReference type="InterPro" id="IPR041711">
    <property type="entry name" value="Met-tRNA-FMT_N"/>
</dbReference>
<dbReference type="CDD" id="cd08704">
    <property type="entry name" value="Met_tRNA_FMT_C"/>
    <property type="match status" value="1"/>
</dbReference>
<dbReference type="EMBL" id="FSRA01000001">
    <property type="protein sequence ID" value="SIO04953.1"/>
    <property type="molecule type" value="Genomic_DNA"/>
</dbReference>
<reference evidence="9 10" key="1">
    <citation type="submission" date="2016-11" db="EMBL/GenBank/DDBJ databases">
        <authorList>
            <person name="Jaros S."/>
            <person name="Januszkiewicz K."/>
            <person name="Wedrychowicz H."/>
        </authorList>
    </citation>
    <scope>NUCLEOTIDE SEQUENCE [LARGE SCALE GENOMIC DNA]</scope>
    <source>
        <strain evidence="9 10">DSM 24787</strain>
    </source>
</reference>
<dbReference type="Pfam" id="PF02911">
    <property type="entry name" value="Formyl_trans_C"/>
    <property type="match status" value="1"/>
</dbReference>
<keyword evidence="4 5" id="KW-0648">Protein biosynthesis</keyword>
<dbReference type="STRING" id="536979.SAMN04488055_2688"/>
<dbReference type="InterPro" id="IPR005794">
    <property type="entry name" value="Fmt"/>
</dbReference>
<dbReference type="AlphaFoldDB" id="A0A1N6GBP8"/>
<proteinExistence type="inferred from homology"/>
<comment type="function">
    <text evidence="5">Attaches a formyl group to the free amino group of methionyl-tRNA(fMet). The formyl group appears to play a dual role in the initiator identity of N-formylmethionyl-tRNA by promoting its recognition by IF2 and preventing the misappropriation of this tRNA by the elongation apparatus.</text>
</comment>
<dbReference type="InterPro" id="IPR036477">
    <property type="entry name" value="Formyl_transf_N_sf"/>
</dbReference>
<evidence type="ECO:0000256" key="6">
    <source>
        <dbReference type="SAM" id="Phobius"/>
    </source>
</evidence>
<keyword evidence="6" id="KW-1133">Transmembrane helix</keyword>
<dbReference type="EC" id="2.1.2.9" evidence="2 5"/>
<dbReference type="PANTHER" id="PTHR11138:SF5">
    <property type="entry name" value="METHIONYL-TRNA FORMYLTRANSFERASE, MITOCHONDRIAL"/>
    <property type="match status" value="1"/>
</dbReference>
<evidence type="ECO:0000256" key="2">
    <source>
        <dbReference type="ARBA" id="ARBA00012261"/>
    </source>
</evidence>
<feature type="binding site" evidence="5">
    <location>
        <begin position="155"/>
        <end position="158"/>
    </location>
    <ligand>
        <name>(6S)-5,6,7,8-tetrahydrofolate</name>
        <dbReference type="ChEBI" id="CHEBI:57453"/>
    </ligand>
</feature>
<evidence type="ECO:0000256" key="5">
    <source>
        <dbReference type="HAMAP-Rule" id="MF_00182"/>
    </source>
</evidence>
<name>A0A1N6GBP8_9BACT</name>
<evidence type="ECO:0000259" key="7">
    <source>
        <dbReference type="Pfam" id="PF00551"/>
    </source>
</evidence>
<dbReference type="InterPro" id="IPR011034">
    <property type="entry name" value="Formyl_transferase-like_C_sf"/>
</dbReference>
<evidence type="ECO:0000313" key="10">
    <source>
        <dbReference type="Proteomes" id="UP000185003"/>
    </source>
</evidence>
<keyword evidence="6" id="KW-0812">Transmembrane</keyword>
<evidence type="ECO:0000256" key="1">
    <source>
        <dbReference type="ARBA" id="ARBA00010699"/>
    </source>
</evidence>
<feature type="domain" description="Formyl transferase C-terminal" evidence="8">
    <location>
        <begin position="252"/>
        <end position="350"/>
    </location>
</feature>
<keyword evidence="6" id="KW-0472">Membrane</keyword>
<comment type="similarity">
    <text evidence="1 5">Belongs to the Fmt family.</text>
</comment>
<dbReference type="CDD" id="cd08646">
    <property type="entry name" value="FMT_core_Met-tRNA-FMT_N"/>
    <property type="match status" value="1"/>
</dbReference>
<dbReference type="SUPFAM" id="SSF50486">
    <property type="entry name" value="FMT C-terminal domain-like"/>
    <property type="match status" value="1"/>
</dbReference>
<evidence type="ECO:0000259" key="8">
    <source>
        <dbReference type="Pfam" id="PF02911"/>
    </source>
</evidence>
<dbReference type="InterPro" id="IPR044135">
    <property type="entry name" value="Met-tRNA-FMT_C"/>
</dbReference>
<gene>
    <name evidence="5" type="primary">fmt</name>
    <name evidence="9" type="ORF">SAMN04488055_2688</name>
</gene>
<comment type="catalytic activity">
    <reaction evidence="5">
        <text>L-methionyl-tRNA(fMet) + (6R)-10-formyltetrahydrofolate = N-formyl-L-methionyl-tRNA(fMet) + (6S)-5,6,7,8-tetrahydrofolate + H(+)</text>
        <dbReference type="Rhea" id="RHEA:24380"/>
        <dbReference type="Rhea" id="RHEA-COMP:9952"/>
        <dbReference type="Rhea" id="RHEA-COMP:9953"/>
        <dbReference type="ChEBI" id="CHEBI:15378"/>
        <dbReference type="ChEBI" id="CHEBI:57453"/>
        <dbReference type="ChEBI" id="CHEBI:78530"/>
        <dbReference type="ChEBI" id="CHEBI:78844"/>
        <dbReference type="ChEBI" id="CHEBI:195366"/>
        <dbReference type="EC" id="2.1.2.9"/>
    </reaction>
</comment>
<dbReference type="InterPro" id="IPR002376">
    <property type="entry name" value="Formyl_transf_N"/>
</dbReference>
<evidence type="ECO:0000313" key="9">
    <source>
        <dbReference type="EMBL" id="SIO04953.1"/>
    </source>
</evidence>
<dbReference type="PANTHER" id="PTHR11138">
    <property type="entry name" value="METHIONYL-TRNA FORMYLTRANSFERASE"/>
    <property type="match status" value="1"/>
</dbReference>
<keyword evidence="10" id="KW-1185">Reference proteome</keyword>
<evidence type="ECO:0000256" key="3">
    <source>
        <dbReference type="ARBA" id="ARBA00022679"/>
    </source>
</evidence>
<dbReference type="Gene3D" id="3.40.50.12230">
    <property type="match status" value="1"/>
</dbReference>
<organism evidence="9 10">
    <name type="scientific">Chitinophaga niabensis</name>
    <dbReference type="NCBI Taxonomy" id="536979"/>
    <lineage>
        <taxon>Bacteria</taxon>
        <taxon>Pseudomonadati</taxon>
        <taxon>Bacteroidota</taxon>
        <taxon>Chitinophagia</taxon>
        <taxon>Chitinophagales</taxon>
        <taxon>Chitinophagaceae</taxon>
        <taxon>Chitinophaga</taxon>
    </lineage>
</organism>
<dbReference type="GO" id="GO:0004479">
    <property type="term" value="F:methionyl-tRNA formyltransferase activity"/>
    <property type="evidence" value="ECO:0007669"/>
    <property type="project" value="UniProtKB-UniRule"/>
</dbReference>
<feature type="domain" description="Formyl transferase N-terminal" evidence="7">
    <location>
        <begin position="48"/>
        <end position="224"/>
    </location>
</feature>
<dbReference type="Pfam" id="PF00551">
    <property type="entry name" value="Formyl_trans_N"/>
    <property type="match status" value="1"/>
</dbReference>
<feature type="transmembrane region" description="Helical" evidence="6">
    <location>
        <begin position="12"/>
        <end position="36"/>
    </location>
</feature>
<dbReference type="GO" id="GO:0005829">
    <property type="term" value="C:cytosol"/>
    <property type="evidence" value="ECO:0007669"/>
    <property type="project" value="TreeGrafter"/>
</dbReference>
<dbReference type="SUPFAM" id="SSF53328">
    <property type="entry name" value="Formyltransferase"/>
    <property type="match status" value="1"/>
</dbReference>
<dbReference type="NCBIfam" id="TIGR00460">
    <property type="entry name" value="fmt"/>
    <property type="match status" value="1"/>
</dbReference>
<accession>A0A1N6GBP8</accession>
<sequence length="351" mass="39059">MKVQILFLISGTRLLICPALLIRANYIFIFSIQYLLLNSKTSNTFASMRIIFMGTPEFAVASLDALVQNGYNVVAVVTAPDKPAGRGLQLQQSEVKQYALSRNIPVLQPEKLKNPDFIEELRSYKADLQVVVAFRMLPEIVWDMPPLGTINVHASLLPQYRGAAPINWAVINGESVSGVTTFKLQHAIDTGNILFTVEVPIREDETAGELYAELMTAGAGVLLKTVAALKEGNAPELVQNNIPESELKHAPKIFKEDCKIKWEDTVDNIYNLIRGLSPYPTAFTLLNDKTLKIFKAEKEHTKHAHALGSVHTDQKTFLKFAADGGYISLVELQLEGKKKMGVVEFLRGYRF</sequence>
<dbReference type="Proteomes" id="UP000185003">
    <property type="component" value="Unassembled WGS sequence"/>
</dbReference>
<evidence type="ECO:0000256" key="4">
    <source>
        <dbReference type="ARBA" id="ARBA00022917"/>
    </source>
</evidence>
<dbReference type="HAMAP" id="MF_00182">
    <property type="entry name" value="Formyl_trans"/>
    <property type="match status" value="1"/>
</dbReference>
<dbReference type="InterPro" id="IPR005793">
    <property type="entry name" value="Formyl_trans_C"/>
</dbReference>
<keyword evidence="3 5" id="KW-0808">Transferase</keyword>